<evidence type="ECO:0000313" key="1">
    <source>
        <dbReference type="EMBL" id="KAK3782450.1"/>
    </source>
</evidence>
<keyword evidence="2" id="KW-1185">Reference proteome</keyword>
<organism evidence="1 2">
    <name type="scientific">Elysia crispata</name>
    <name type="common">lettuce slug</name>
    <dbReference type="NCBI Taxonomy" id="231223"/>
    <lineage>
        <taxon>Eukaryota</taxon>
        <taxon>Metazoa</taxon>
        <taxon>Spiralia</taxon>
        <taxon>Lophotrochozoa</taxon>
        <taxon>Mollusca</taxon>
        <taxon>Gastropoda</taxon>
        <taxon>Heterobranchia</taxon>
        <taxon>Euthyneura</taxon>
        <taxon>Panpulmonata</taxon>
        <taxon>Sacoglossa</taxon>
        <taxon>Placobranchoidea</taxon>
        <taxon>Plakobranchidae</taxon>
        <taxon>Elysia</taxon>
    </lineage>
</organism>
<dbReference type="Proteomes" id="UP001283361">
    <property type="component" value="Unassembled WGS sequence"/>
</dbReference>
<dbReference type="AlphaFoldDB" id="A0AAE1A725"/>
<proteinExistence type="predicted"/>
<protein>
    <submittedName>
        <fullName evidence="1">Uncharacterized protein</fullName>
    </submittedName>
</protein>
<dbReference type="EMBL" id="JAWDGP010002506">
    <property type="protein sequence ID" value="KAK3782450.1"/>
    <property type="molecule type" value="Genomic_DNA"/>
</dbReference>
<dbReference type="SUPFAM" id="SSF101898">
    <property type="entry name" value="NHL repeat"/>
    <property type="match status" value="1"/>
</dbReference>
<evidence type="ECO:0000313" key="2">
    <source>
        <dbReference type="Proteomes" id="UP001283361"/>
    </source>
</evidence>
<sequence length="415" mass="46730">MASGMSESAFSAKENFIDDLENQFHKHVREFTIDVKKTMRTASRERAMEIFEVAIAFLTQVLPKPTNLGAVSWEKEDNISREGKDIQRLSKQLSDLDTKENLLEKKVKKGLMKLTKAKKLYSEEILGLRKLQAMMKDRIKTSQATAHQRPPQKLSLKTIFSAKVPQDRHDLHIADVKLLPGGLVLLADFGNLCVKLFNQLGQHLHIEVLDAAPLRLALMNPTSTCMWDVALTLSRKPHIAILRITSNSLSLKTSIKTAKPCCAIAAVDAQTLAVGYFGIDGIDLIDLSGRILQQISSYFQPTYMVATSDKCLVMALVSNEIAKKNLENETLYFQKVDHLQNIYGITDHHNESCLMVDLYSCKVHLISSDGAWIKELWDHPDDKDPEDELRTVAVLNEECLCSTRKGSVFVFDLIY</sequence>
<name>A0AAE1A725_9GAST</name>
<comment type="caution">
    <text evidence="1">The sequence shown here is derived from an EMBL/GenBank/DDBJ whole genome shotgun (WGS) entry which is preliminary data.</text>
</comment>
<reference evidence="1" key="1">
    <citation type="journal article" date="2023" name="G3 (Bethesda)">
        <title>A reference genome for the long-term kleptoplast-retaining sea slug Elysia crispata morphotype clarki.</title>
        <authorList>
            <person name="Eastman K.E."/>
            <person name="Pendleton A.L."/>
            <person name="Shaikh M.A."/>
            <person name="Suttiyut T."/>
            <person name="Ogas R."/>
            <person name="Tomko P."/>
            <person name="Gavelis G."/>
            <person name="Widhalm J.R."/>
            <person name="Wisecaver J.H."/>
        </authorList>
    </citation>
    <scope>NUCLEOTIDE SEQUENCE</scope>
    <source>
        <strain evidence="1">ECLA1</strain>
    </source>
</reference>
<gene>
    <name evidence="1" type="ORF">RRG08_025473</name>
</gene>
<accession>A0AAE1A725</accession>